<dbReference type="Gene3D" id="3.10.450.50">
    <property type="match status" value="1"/>
</dbReference>
<name>A0ABX6R790_PSEMX</name>
<dbReference type="RefSeq" id="WP_185894226.1">
    <property type="nucleotide sequence ID" value="NZ_CP060028.1"/>
</dbReference>
<dbReference type="InterPro" id="IPR032710">
    <property type="entry name" value="NTF2-like_dom_sf"/>
</dbReference>
<proteinExistence type="predicted"/>
<dbReference type="EMBL" id="CP060028">
    <property type="protein sequence ID" value="QND78806.1"/>
    <property type="molecule type" value="Genomic_DNA"/>
</dbReference>
<protein>
    <submittedName>
        <fullName evidence="2">DUF4440 domain-containing protein</fullName>
    </submittedName>
</protein>
<accession>A0ABX6R790</accession>
<keyword evidence="3" id="KW-1185">Reference proteome</keyword>
<feature type="domain" description="DUF4440" evidence="1">
    <location>
        <begin position="8"/>
        <end position="112"/>
    </location>
</feature>
<evidence type="ECO:0000259" key="1">
    <source>
        <dbReference type="Pfam" id="PF14534"/>
    </source>
</evidence>
<evidence type="ECO:0000313" key="3">
    <source>
        <dbReference type="Proteomes" id="UP000515506"/>
    </source>
</evidence>
<dbReference type="InterPro" id="IPR027843">
    <property type="entry name" value="DUF4440"/>
</dbReference>
<sequence length="122" mass="13935">MDDLLAELTALETELHHPGATCTRTRLERLLHPDFHEVGRSGTRYTRQVVIDFLADRTSLPQVVAYDHRLERLADDVALLHFASLETQPDGTHRQAARRVSVWRRTALGWQLDYHQGTPAQA</sequence>
<reference evidence="2 3" key="1">
    <citation type="submission" date="2020-08" db="EMBL/GenBank/DDBJ databases">
        <title>Streptomycin resistant and MDR strain, P. mexicana.</title>
        <authorList>
            <person name="Ganesh-kumar S."/>
            <person name="Zhe T."/>
            <person name="Yu Z."/>
            <person name="Min Y."/>
        </authorList>
    </citation>
    <scope>NUCLEOTIDE SEQUENCE [LARGE SCALE GENOMIC DNA]</scope>
    <source>
        <strain evidence="2 3">GTZY</strain>
    </source>
</reference>
<evidence type="ECO:0000313" key="2">
    <source>
        <dbReference type="EMBL" id="QND78806.1"/>
    </source>
</evidence>
<gene>
    <name evidence="2" type="ORF">H4W19_10405</name>
</gene>
<dbReference type="SUPFAM" id="SSF54427">
    <property type="entry name" value="NTF2-like"/>
    <property type="match status" value="1"/>
</dbReference>
<dbReference type="Proteomes" id="UP000515506">
    <property type="component" value="Chromosome"/>
</dbReference>
<organism evidence="2 3">
    <name type="scientific">Pseudoxanthomonas mexicana</name>
    <dbReference type="NCBI Taxonomy" id="128785"/>
    <lineage>
        <taxon>Bacteria</taxon>
        <taxon>Pseudomonadati</taxon>
        <taxon>Pseudomonadota</taxon>
        <taxon>Gammaproteobacteria</taxon>
        <taxon>Lysobacterales</taxon>
        <taxon>Lysobacteraceae</taxon>
        <taxon>Pseudoxanthomonas</taxon>
    </lineage>
</organism>
<dbReference type="Pfam" id="PF14534">
    <property type="entry name" value="DUF4440"/>
    <property type="match status" value="1"/>
</dbReference>